<feature type="region of interest" description="Disordered" evidence="5">
    <location>
        <begin position="357"/>
        <end position="379"/>
    </location>
</feature>
<dbReference type="EMBL" id="JARVKF010000001">
    <property type="protein sequence ID" value="KAK9426615.1"/>
    <property type="molecule type" value="Genomic_DNA"/>
</dbReference>
<proteinExistence type="predicted"/>
<evidence type="ECO:0000313" key="7">
    <source>
        <dbReference type="EMBL" id="KAK9426615.1"/>
    </source>
</evidence>
<feature type="transmembrane region" description="Helical" evidence="6">
    <location>
        <begin position="275"/>
        <end position="296"/>
    </location>
</feature>
<feature type="transmembrane region" description="Helical" evidence="6">
    <location>
        <begin position="72"/>
        <end position="93"/>
    </location>
</feature>
<keyword evidence="2 6" id="KW-0812">Transmembrane</keyword>
<evidence type="ECO:0000313" key="8">
    <source>
        <dbReference type="Proteomes" id="UP001408356"/>
    </source>
</evidence>
<feature type="transmembrane region" description="Helical" evidence="6">
    <location>
        <begin position="113"/>
        <end position="135"/>
    </location>
</feature>
<feature type="transmembrane region" description="Helical" evidence="6">
    <location>
        <begin position="240"/>
        <end position="260"/>
    </location>
</feature>
<keyword evidence="8" id="KW-1185">Reference proteome</keyword>
<comment type="subcellular location">
    <subcellularLocation>
        <location evidence="1">Membrane</location>
        <topology evidence="1">Multi-pass membrane protein</topology>
    </subcellularLocation>
</comment>
<feature type="transmembrane region" description="Helical" evidence="6">
    <location>
        <begin position="147"/>
        <end position="175"/>
    </location>
</feature>
<evidence type="ECO:0000256" key="5">
    <source>
        <dbReference type="SAM" id="MobiDB-lite"/>
    </source>
</evidence>
<evidence type="ECO:0000256" key="2">
    <source>
        <dbReference type="ARBA" id="ARBA00022692"/>
    </source>
</evidence>
<keyword evidence="4 6" id="KW-0472">Membrane</keyword>
<name>A0ABR2VJJ1_9PEZI</name>
<keyword evidence="7" id="KW-0675">Receptor</keyword>
<protein>
    <submittedName>
        <fullName evidence="7">G protein-coupled glucose receptor regulating Gpa2-domain-containing protein</fullName>
    </submittedName>
</protein>
<dbReference type="SUPFAM" id="SSF81321">
    <property type="entry name" value="Family A G protein-coupled receptor-like"/>
    <property type="match status" value="1"/>
</dbReference>
<dbReference type="PANTHER" id="PTHR23112">
    <property type="entry name" value="G PROTEIN-COUPLED RECEPTOR 157-RELATED"/>
    <property type="match status" value="1"/>
</dbReference>
<evidence type="ECO:0000256" key="3">
    <source>
        <dbReference type="ARBA" id="ARBA00022989"/>
    </source>
</evidence>
<feature type="transmembrane region" description="Helical" evidence="6">
    <location>
        <begin position="195"/>
        <end position="219"/>
    </location>
</feature>
<reference evidence="7 8" key="1">
    <citation type="journal article" date="2024" name="J. Plant Pathol.">
        <title>Sequence and assembly of the genome of Seiridium unicorne, isolate CBS 538.82, causal agent of cypress canker disease.</title>
        <authorList>
            <person name="Scali E."/>
            <person name="Rocca G.D."/>
            <person name="Danti R."/>
            <person name="Garbelotto M."/>
            <person name="Barberini S."/>
            <person name="Baroncelli R."/>
            <person name="Emiliani G."/>
        </authorList>
    </citation>
    <scope>NUCLEOTIDE SEQUENCE [LARGE SCALE GENOMIC DNA]</scope>
    <source>
        <strain evidence="7 8">BM-138-508</strain>
    </source>
</reference>
<dbReference type="Gene3D" id="1.20.1070.10">
    <property type="entry name" value="Rhodopsin 7-helix transmembrane proteins"/>
    <property type="match status" value="1"/>
</dbReference>
<evidence type="ECO:0000256" key="4">
    <source>
        <dbReference type="ARBA" id="ARBA00023136"/>
    </source>
</evidence>
<accession>A0ABR2VJJ1</accession>
<keyword evidence="3 6" id="KW-1133">Transmembrane helix</keyword>
<dbReference type="Proteomes" id="UP001408356">
    <property type="component" value="Unassembled WGS sequence"/>
</dbReference>
<feature type="transmembrane region" description="Helical" evidence="6">
    <location>
        <begin position="27"/>
        <end position="51"/>
    </location>
</feature>
<organism evidence="7 8">
    <name type="scientific">Seiridium unicorne</name>
    <dbReference type="NCBI Taxonomy" id="138068"/>
    <lineage>
        <taxon>Eukaryota</taxon>
        <taxon>Fungi</taxon>
        <taxon>Dikarya</taxon>
        <taxon>Ascomycota</taxon>
        <taxon>Pezizomycotina</taxon>
        <taxon>Sordariomycetes</taxon>
        <taxon>Xylariomycetidae</taxon>
        <taxon>Amphisphaeriales</taxon>
        <taxon>Sporocadaceae</taxon>
        <taxon>Seiridium</taxon>
    </lineage>
</organism>
<gene>
    <name evidence="7" type="ORF">SUNI508_00142</name>
</gene>
<evidence type="ECO:0000256" key="6">
    <source>
        <dbReference type="SAM" id="Phobius"/>
    </source>
</evidence>
<evidence type="ECO:0000256" key="1">
    <source>
        <dbReference type="ARBA" id="ARBA00004141"/>
    </source>
</evidence>
<comment type="caution">
    <text evidence="7">The sequence shown here is derived from an EMBL/GenBank/DDBJ whole genome shotgun (WGS) entry which is preliminary data.</text>
</comment>
<dbReference type="PANTHER" id="PTHR23112:SF37">
    <property type="entry name" value="G PROTEIN-COUPLED RECEPTOR GPR1"/>
    <property type="match status" value="1"/>
</dbReference>
<sequence>MATNSNGVPLAYYESPNSLLSMDSATYGGLLAIGCLATLSVLFTSVLLSFITWRMIAWKSHYTSFIGRNQPIVLIYQLILADFLQSLGFLLSFHWASNREIIGPNGECFAQGWLIQLGDVASAFFVLAIAVHTTYQVMFSRSVSYQLFVYAILGVWTFAVLLTSLAPIIGGRYIFLRAGMWCWISGEHESLRLLLHYLWIFIVQFSSIIVYMTGFYHLYRTKGSGAIRINGASDKAVRRASTAMLAYALIYTVLTLPLAAGRMAAMSADNLPEEYYLFAGALFTSSGWVDTALYAITRRTLLFKELDPHSHPAMLPTGRSTNLPRQSSTDSILAQTGFGGASGIVMDRTVKIELDDMESQGDSEHEGKSYFVSAKAVRQ</sequence>